<dbReference type="InterPro" id="IPR019974">
    <property type="entry name" value="XPG_CS"/>
</dbReference>
<dbReference type="Pfam" id="PF00867">
    <property type="entry name" value="XPG_I"/>
    <property type="match status" value="1"/>
</dbReference>
<dbReference type="EMBL" id="LAZR01002655">
    <property type="protein sequence ID" value="KKN27234.1"/>
    <property type="molecule type" value="Genomic_DNA"/>
</dbReference>
<dbReference type="InterPro" id="IPR019973">
    <property type="entry name" value="Flap_endonuc_arc"/>
</dbReference>
<dbReference type="Pfam" id="PF00752">
    <property type="entry name" value="XPG_N"/>
    <property type="match status" value="1"/>
</dbReference>
<keyword evidence="8" id="KW-0269">Exonuclease</keyword>
<dbReference type="GO" id="GO:0006260">
    <property type="term" value="P:DNA replication"/>
    <property type="evidence" value="ECO:0007669"/>
    <property type="project" value="UniProtKB-KW"/>
</dbReference>
<evidence type="ECO:0000256" key="3">
    <source>
        <dbReference type="ARBA" id="ARBA00022722"/>
    </source>
</evidence>
<keyword evidence="10" id="KW-0234">DNA repair</keyword>
<proteinExistence type="inferred from homology"/>
<dbReference type="SMART" id="SM00279">
    <property type="entry name" value="HhH2"/>
    <property type="match status" value="1"/>
</dbReference>
<evidence type="ECO:0000256" key="9">
    <source>
        <dbReference type="ARBA" id="ARBA00022842"/>
    </source>
</evidence>
<evidence type="ECO:0000256" key="4">
    <source>
        <dbReference type="ARBA" id="ARBA00022723"/>
    </source>
</evidence>
<evidence type="ECO:0000256" key="7">
    <source>
        <dbReference type="ARBA" id="ARBA00022801"/>
    </source>
</evidence>
<dbReference type="InterPro" id="IPR023426">
    <property type="entry name" value="Flap_endonuc"/>
</dbReference>
<keyword evidence="7" id="KW-0378">Hydrolase</keyword>
<evidence type="ECO:0000313" key="13">
    <source>
        <dbReference type="EMBL" id="KKN27234.1"/>
    </source>
</evidence>
<keyword evidence="4" id="KW-0479">Metal-binding</keyword>
<keyword evidence="9" id="KW-0460">Magnesium</keyword>
<sequence length="353" mass="40283">MGIKISDLVKEVKRTIIFENLFNKNIAIDAFNTIYQFLAIIRQRDGTPLKDYQGNITSHLSGLFYRSINFLENKIKPIYVFDGTPSELKLETILERKNIKLVAQKKMIEAQEAEDFREAKKFAQMTSKLDSGMIEESKKLIESMGMPIVQASSEGEAQSAYMVSVGDAWACASQDYDTLLFGGQRLIRNFAINRSKKVKDTKITLEIEYISLSKLLQNLEITREQLVEMGILIGTDFFPGIKGIGQKIALNLIKKYGSLENILKSNVKVGNKEILLDQKLVTRIKNLFLTPDVEKDYKAPKSKKINFERIEELLIEQHNFSGQRVENGLNRLRKLDSKKSQVSLDDFLKNSKI</sequence>
<dbReference type="InterPro" id="IPR006085">
    <property type="entry name" value="XPG_DNA_repair_N"/>
</dbReference>
<evidence type="ECO:0000256" key="5">
    <source>
        <dbReference type="ARBA" id="ARBA00022759"/>
    </source>
</evidence>
<dbReference type="InterPro" id="IPR008918">
    <property type="entry name" value="HhH2"/>
</dbReference>
<comment type="cofactor">
    <cofactor evidence="1">
        <name>Mg(2+)</name>
        <dbReference type="ChEBI" id="CHEBI:18420"/>
    </cofactor>
</comment>
<dbReference type="GO" id="GO:0006281">
    <property type="term" value="P:DNA repair"/>
    <property type="evidence" value="ECO:0007669"/>
    <property type="project" value="UniProtKB-KW"/>
</dbReference>
<dbReference type="SUPFAM" id="SSF88723">
    <property type="entry name" value="PIN domain-like"/>
    <property type="match status" value="1"/>
</dbReference>
<dbReference type="NCBIfam" id="TIGR03674">
    <property type="entry name" value="fen_arch"/>
    <property type="match status" value="1"/>
</dbReference>
<evidence type="ECO:0000256" key="10">
    <source>
        <dbReference type="ARBA" id="ARBA00023204"/>
    </source>
</evidence>
<evidence type="ECO:0000256" key="8">
    <source>
        <dbReference type="ARBA" id="ARBA00022839"/>
    </source>
</evidence>
<evidence type="ECO:0000256" key="6">
    <source>
        <dbReference type="ARBA" id="ARBA00022763"/>
    </source>
</evidence>
<dbReference type="HAMAP" id="MF_00614">
    <property type="entry name" value="Fen"/>
    <property type="match status" value="1"/>
</dbReference>
<evidence type="ECO:0000256" key="1">
    <source>
        <dbReference type="ARBA" id="ARBA00001946"/>
    </source>
</evidence>
<dbReference type="PANTHER" id="PTHR11081">
    <property type="entry name" value="FLAP ENDONUCLEASE FAMILY MEMBER"/>
    <property type="match status" value="1"/>
</dbReference>
<dbReference type="Gene3D" id="3.40.50.1010">
    <property type="entry name" value="5'-nuclease"/>
    <property type="match status" value="1"/>
</dbReference>
<dbReference type="GO" id="GO:0003677">
    <property type="term" value="F:DNA binding"/>
    <property type="evidence" value="ECO:0007669"/>
    <property type="project" value="InterPro"/>
</dbReference>
<dbReference type="InterPro" id="IPR029060">
    <property type="entry name" value="PIN-like_dom_sf"/>
</dbReference>
<dbReference type="InterPro" id="IPR006086">
    <property type="entry name" value="XPG-I_dom"/>
</dbReference>
<dbReference type="Gene3D" id="1.10.150.20">
    <property type="entry name" value="5' to 3' exonuclease, C-terminal subdomain"/>
    <property type="match status" value="1"/>
</dbReference>
<feature type="domain" description="XPG-I" evidence="11">
    <location>
        <begin position="142"/>
        <end position="221"/>
    </location>
</feature>
<dbReference type="FunFam" id="3.40.50.1010:FF:000016">
    <property type="entry name" value="Flap endonuclease 1"/>
    <property type="match status" value="1"/>
</dbReference>
<comment type="caution">
    <text evidence="13">The sequence shown here is derived from an EMBL/GenBank/DDBJ whole genome shotgun (WGS) entry which is preliminary data.</text>
</comment>
<dbReference type="PANTHER" id="PTHR11081:SF9">
    <property type="entry name" value="FLAP ENDONUCLEASE 1"/>
    <property type="match status" value="1"/>
</dbReference>
<dbReference type="GO" id="GO:0017108">
    <property type="term" value="F:5'-flap endonuclease activity"/>
    <property type="evidence" value="ECO:0007669"/>
    <property type="project" value="TreeGrafter"/>
</dbReference>
<keyword evidence="2" id="KW-0235">DNA replication</keyword>
<gene>
    <name evidence="13" type="ORF">LCGC14_0866680</name>
</gene>
<dbReference type="PROSITE" id="PS00841">
    <property type="entry name" value="XPG_1"/>
    <property type="match status" value="1"/>
</dbReference>
<dbReference type="SUPFAM" id="SSF47807">
    <property type="entry name" value="5' to 3' exonuclease, C-terminal subdomain"/>
    <property type="match status" value="1"/>
</dbReference>
<evidence type="ECO:0000259" key="12">
    <source>
        <dbReference type="SMART" id="SM00485"/>
    </source>
</evidence>
<dbReference type="GO" id="GO:0046872">
    <property type="term" value="F:metal ion binding"/>
    <property type="evidence" value="ECO:0007669"/>
    <property type="project" value="UniProtKB-KW"/>
</dbReference>
<keyword evidence="3" id="KW-0540">Nuclease</keyword>
<dbReference type="PRINTS" id="PR00853">
    <property type="entry name" value="XPGRADSUPER"/>
</dbReference>
<dbReference type="SMART" id="SM00484">
    <property type="entry name" value="XPGI"/>
    <property type="match status" value="1"/>
</dbReference>
<name>A0A0F9PAS9_9ZZZZ</name>
<feature type="domain" description="XPG N-terminal" evidence="12">
    <location>
        <begin position="1"/>
        <end position="103"/>
    </location>
</feature>
<reference evidence="13" key="1">
    <citation type="journal article" date="2015" name="Nature">
        <title>Complex archaea that bridge the gap between prokaryotes and eukaryotes.</title>
        <authorList>
            <person name="Spang A."/>
            <person name="Saw J.H."/>
            <person name="Jorgensen S.L."/>
            <person name="Zaremba-Niedzwiedzka K."/>
            <person name="Martijn J."/>
            <person name="Lind A.E."/>
            <person name="van Eijk R."/>
            <person name="Schleper C."/>
            <person name="Guy L."/>
            <person name="Ettema T.J."/>
        </authorList>
    </citation>
    <scope>NUCLEOTIDE SEQUENCE</scope>
</reference>
<protein>
    <recommendedName>
        <fullName evidence="14">XPG-I domain-containing protein</fullName>
    </recommendedName>
</protein>
<organism evidence="13">
    <name type="scientific">marine sediment metagenome</name>
    <dbReference type="NCBI Taxonomy" id="412755"/>
    <lineage>
        <taxon>unclassified sequences</taxon>
        <taxon>metagenomes</taxon>
        <taxon>ecological metagenomes</taxon>
    </lineage>
</organism>
<evidence type="ECO:0000259" key="11">
    <source>
        <dbReference type="SMART" id="SM00484"/>
    </source>
</evidence>
<dbReference type="InterPro" id="IPR006084">
    <property type="entry name" value="XPG/Rad2"/>
</dbReference>
<dbReference type="InterPro" id="IPR036279">
    <property type="entry name" value="5-3_exonuclease_C_sf"/>
</dbReference>
<dbReference type="GO" id="GO:0004527">
    <property type="term" value="F:exonuclease activity"/>
    <property type="evidence" value="ECO:0007669"/>
    <property type="project" value="UniProtKB-KW"/>
</dbReference>
<dbReference type="SMART" id="SM00485">
    <property type="entry name" value="XPGN"/>
    <property type="match status" value="1"/>
</dbReference>
<accession>A0A0F9PAS9</accession>
<evidence type="ECO:0000256" key="2">
    <source>
        <dbReference type="ARBA" id="ARBA00022705"/>
    </source>
</evidence>
<evidence type="ECO:0008006" key="14">
    <source>
        <dbReference type="Google" id="ProtNLM"/>
    </source>
</evidence>
<dbReference type="CDD" id="cd09867">
    <property type="entry name" value="PIN_FEN1"/>
    <property type="match status" value="1"/>
</dbReference>
<dbReference type="AlphaFoldDB" id="A0A0F9PAS9"/>
<keyword evidence="6" id="KW-0227">DNA damage</keyword>
<keyword evidence="5" id="KW-0255">Endonuclease</keyword>